<keyword evidence="5" id="KW-0805">Transcription regulation</keyword>
<dbReference type="GO" id="GO:0009898">
    <property type="term" value="C:cytoplasmic side of plasma membrane"/>
    <property type="evidence" value="ECO:0007669"/>
    <property type="project" value="TreeGrafter"/>
</dbReference>
<dbReference type="InterPro" id="IPR050485">
    <property type="entry name" value="Proline_metab_enzyme"/>
</dbReference>
<dbReference type="PANTHER" id="PTHR42862">
    <property type="entry name" value="DELTA-1-PYRROLINE-5-CARBOXYLATE DEHYDROGENASE 1, ISOFORM A-RELATED"/>
    <property type="match status" value="1"/>
</dbReference>
<dbReference type="InterPro" id="IPR016160">
    <property type="entry name" value="Ald_DH_CS_CYS"/>
</dbReference>
<sequence length="1203" mass="128300">MSTFALLPEAARLPSPYRDEQAVVNALVQSLGERLDWPAVIQLAGPWVQQVRANPAPFWAMESLLREYPITSSEGLALMRLAEALLRVPDAPTAIALTADQLGRGQFDGGSEGPHKMLASLSASAISLSKKFLPDAEGQGGLMTRLGAQTVVAATVRAIQLLGRQFVLGRNIQEAMGEAADARKVQPMLRFSYDMLGEGARTELDAERYQAAYVGAIKAIAAQAKADSPEGADGISIKLSALFSRYEVLQRERVFAELLPRVWQLIELAASANINLTIDAEEVDRLELSLDVLDALAARIAGSYPQWRGFGLAVQAYQTRALPVIHEVAAIAKKHGLRFMVRLVKGAYWDGEIKRAQELGLNAYPVFTHKQHTDVSYLACAQALIEHADVIYPQFASHNAGTIAAIVQMARKAGAKFEMQRLHGMGEGVYREVLKDGTIPCRVYAPVGEHRDLLAYLVRRLLENGANSSFVHQLADVNVQVPELLGSPLAQVQAQGALPLPPALYLDRLGFGRRNSSGADLTDIAQRQPLLQALDEVRLDAVAEARPEAVEAAMARLQAGFGGWNSRPVAERAAILRRAADALDARLPEFCALLVKEAFKTQGDCVAEVREAVDFLRYYADQAESDAPRMQGRGVFVCISPWNFPLAIFAGQVVAALVAGNTVAAKPAEQTPFVAQQFVELLIEAGLPRDALVLLHGAGETVGAGLVADARTAGVCFTGSTQVAQIINRKLAAKDGPVVPLIAETGGLNAMVVDSTALPEQVVDAVVQSAFRSAGQRCSALRLLCVHESIAEGVIEMLRGALQELWVGQPAELATDVGPVIDEEAFDNIQQNVARLKREAKLIAESKVHEPMPRLVQPVAFEIPRIDVLRQEIFGPVLHVLRWGGDVDAVLEQINALGYGLTLGIQTRIDSRALRLADKARIGNVYVNRNVIGAVVGVQPFGGEGMSGTGPKAGGPNYLYRFCALPDAAPALGQAGLSAPASPAPAASFDLAGLQAAQQAWGNTALSERVALLRRAFDGHASSAQLSARLSLSQLRLSEQSLPGPTGESNELRLHGRGVLALLAQGASEEALALALCATLASGNSLALLAQGPALTLAQTLQQRLRQAGLPMGLLQIQQGGREALAGLLADERLAGVVLAAQDVATERELWRQMAAEQGAIRPLISAAEVAQASQQYRFSAEQTLTINTAAAGGNAALLAGMH</sequence>
<dbReference type="FunFam" id="3.40.309.10:FF:000005">
    <property type="entry name" value="1-pyrroline-5-carboxylate dehydrogenase 1"/>
    <property type="match status" value="1"/>
</dbReference>
<dbReference type="InterPro" id="IPR002872">
    <property type="entry name" value="Proline_DH_dom"/>
</dbReference>
<evidence type="ECO:0000256" key="4">
    <source>
        <dbReference type="ARBA" id="ARBA00048142"/>
    </source>
</evidence>
<dbReference type="Gene3D" id="3.40.309.10">
    <property type="entry name" value="Aldehyde Dehydrogenase, Chain A, domain 2"/>
    <property type="match status" value="1"/>
</dbReference>
<keyword evidence="5" id="KW-0285">Flavoprotein</keyword>
<comment type="similarity">
    <text evidence="5">In the N-terminal section; belongs to the proline dehydrogenase family.</text>
</comment>
<keyword evidence="5" id="KW-0804">Transcription</keyword>
<dbReference type="EC" id="1.2.1.88" evidence="5"/>
<dbReference type="GO" id="GO:0004657">
    <property type="term" value="F:proline dehydrogenase activity"/>
    <property type="evidence" value="ECO:0007669"/>
    <property type="project" value="UniProtKB-UniRule"/>
</dbReference>
<comment type="catalytic activity">
    <reaction evidence="4 5">
        <text>L-glutamate 5-semialdehyde + NAD(+) + H2O = L-glutamate + NADH + 2 H(+)</text>
        <dbReference type="Rhea" id="RHEA:30235"/>
        <dbReference type="ChEBI" id="CHEBI:15377"/>
        <dbReference type="ChEBI" id="CHEBI:15378"/>
        <dbReference type="ChEBI" id="CHEBI:29985"/>
        <dbReference type="ChEBI" id="CHEBI:57540"/>
        <dbReference type="ChEBI" id="CHEBI:57945"/>
        <dbReference type="ChEBI" id="CHEBI:58066"/>
        <dbReference type="EC" id="1.2.1.88"/>
    </reaction>
</comment>
<dbReference type="InterPro" id="IPR015590">
    <property type="entry name" value="Aldehyde_DH_dom"/>
</dbReference>
<protein>
    <recommendedName>
        <fullName evidence="5">Bifunctional protein PutA</fullName>
    </recommendedName>
    <domain>
        <recommendedName>
            <fullName evidence="5">Proline dehydrogenase</fullName>
            <ecNumber evidence="5">1.5.5.2</ecNumber>
        </recommendedName>
        <alternativeName>
            <fullName evidence="5">Proline oxidase</fullName>
        </alternativeName>
    </domain>
    <domain>
        <recommendedName>
            <fullName evidence="5">Delta-1-pyrroline-5-carboxylate dehydrogenase</fullName>
            <shortName evidence="5">P5C dehydrogenase</shortName>
            <ecNumber evidence="5">1.2.1.88</ecNumber>
        </recommendedName>
        <alternativeName>
            <fullName evidence="5">L-glutamate gamma-semialdehyde dehydrogenase</fullName>
        </alternativeName>
    </domain>
</protein>
<dbReference type="CDD" id="cd07125">
    <property type="entry name" value="ALDH_PutA-P5CDH"/>
    <property type="match status" value="1"/>
</dbReference>
<keyword evidence="5" id="KW-0238">DNA-binding</keyword>
<keyword evidence="5" id="KW-0642">Proline metabolism</keyword>
<evidence type="ECO:0000259" key="7">
    <source>
        <dbReference type="Pfam" id="PF00171"/>
    </source>
</evidence>
<feature type="domain" description="Proline dehydrogenase PutA" evidence="9">
    <location>
        <begin position="61"/>
        <end position="166"/>
    </location>
</feature>
<dbReference type="InterPro" id="IPR016162">
    <property type="entry name" value="Ald_DH_N"/>
</dbReference>
<dbReference type="GO" id="GO:0010133">
    <property type="term" value="P:L-proline catabolic process to L-glutamate"/>
    <property type="evidence" value="ECO:0007669"/>
    <property type="project" value="UniProtKB-UniRule"/>
</dbReference>
<comment type="catalytic activity">
    <reaction evidence="5">
        <text>L-proline + a quinone = (S)-1-pyrroline-5-carboxylate + a quinol + H(+)</text>
        <dbReference type="Rhea" id="RHEA:23784"/>
        <dbReference type="ChEBI" id="CHEBI:15378"/>
        <dbReference type="ChEBI" id="CHEBI:17388"/>
        <dbReference type="ChEBI" id="CHEBI:24646"/>
        <dbReference type="ChEBI" id="CHEBI:60039"/>
        <dbReference type="ChEBI" id="CHEBI:132124"/>
        <dbReference type="EC" id="1.5.5.2"/>
    </reaction>
</comment>
<evidence type="ECO:0000256" key="2">
    <source>
        <dbReference type="ARBA" id="ARBA00023002"/>
    </source>
</evidence>
<comment type="caution">
    <text evidence="10">The sequence shown here is derived from an EMBL/GenBank/DDBJ whole genome shotgun (WGS) entry which is preliminary data.</text>
</comment>
<dbReference type="GO" id="GO:0003842">
    <property type="term" value="F:L-glutamate gamma-semialdehyde dehydrogenase activity"/>
    <property type="evidence" value="ECO:0007669"/>
    <property type="project" value="UniProtKB-UniRule"/>
</dbReference>
<dbReference type="EMBL" id="JACHLP010000013">
    <property type="protein sequence ID" value="MBB4846012.1"/>
    <property type="molecule type" value="Genomic_DNA"/>
</dbReference>
<gene>
    <name evidence="10" type="ORF">HNP55_004566</name>
</gene>
<name>A0A840LHC1_9BURK</name>
<keyword evidence="3 5" id="KW-0520">NAD</keyword>
<dbReference type="InterPro" id="IPR016161">
    <property type="entry name" value="Ald_DH/histidinol_DH"/>
</dbReference>
<dbReference type="UniPathway" id="UPA00261">
    <property type="reaction ID" value="UER00373"/>
</dbReference>
<dbReference type="GO" id="GO:0003677">
    <property type="term" value="F:DNA binding"/>
    <property type="evidence" value="ECO:0007669"/>
    <property type="project" value="UniProtKB-KW"/>
</dbReference>
<dbReference type="PIRSF" id="PIRSF000197">
    <property type="entry name" value="Bifunct_PutA"/>
    <property type="match status" value="1"/>
</dbReference>
<dbReference type="SUPFAM" id="SSF51730">
    <property type="entry name" value="FAD-linked oxidoreductase"/>
    <property type="match status" value="1"/>
</dbReference>
<evidence type="ECO:0000313" key="10">
    <source>
        <dbReference type="EMBL" id="MBB4846012.1"/>
    </source>
</evidence>
<dbReference type="Pfam" id="PF00171">
    <property type="entry name" value="Aldedh"/>
    <property type="match status" value="1"/>
</dbReference>
<accession>A0A840LHC1</accession>
<dbReference type="PROSITE" id="PS00070">
    <property type="entry name" value="ALDEHYDE_DEHYDR_CYS"/>
    <property type="match status" value="1"/>
</dbReference>
<dbReference type="InterPro" id="IPR024089">
    <property type="entry name" value="PRODH_PutA_dom_I/II"/>
</dbReference>
<evidence type="ECO:0000256" key="5">
    <source>
        <dbReference type="PIRNR" id="PIRNR000197"/>
    </source>
</evidence>
<evidence type="ECO:0000256" key="6">
    <source>
        <dbReference type="PIRSR" id="PIRSR000197-1"/>
    </source>
</evidence>
<dbReference type="AlphaFoldDB" id="A0A840LHC1"/>
<feature type="domain" description="Aldehyde dehydrogenase" evidence="7">
    <location>
        <begin position="535"/>
        <end position="963"/>
    </location>
</feature>
<feature type="active site" evidence="6">
    <location>
        <position position="778"/>
    </location>
</feature>
<dbReference type="SUPFAM" id="SSF53720">
    <property type="entry name" value="ALDH-like"/>
    <property type="match status" value="2"/>
</dbReference>
<dbReference type="RefSeq" id="WP_184304480.1">
    <property type="nucleotide sequence ID" value="NZ_JACHLP010000013.1"/>
</dbReference>
<dbReference type="InterPro" id="IPR005933">
    <property type="entry name" value="PutA_C"/>
</dbReference>
<evidence type="ECO:0000256" key="3">
    <source>
        <dbReference type="ARBA" id="ARBA00023027"/>
    </source>
</evidence>
<dbReference type="InterPro" id="IPR024082">
    <property type="entry name" value="PRODH_PutA_dom_II"/>
</dbReference>
<feature type="active site" evidence="6">
    <location>
        <position position="744"/>
    </location>
</feature>
<dbReference type="Gene3D" id="3.40.605.10">
    <property type="entry name" value="Aldehyde Dehydrogenase, Chain A, domain 1"/>
    <property type="match status" value="2"/>
</dbReference>
<dbReference type="EC" id="1.5.5.2" evidence="5"/>
<dbReference type="GO" id="GO:0003700">
    <property type="term" value="F:DNA-binding transcription factor activity"/>
    <property type="evidence" value="ECO:0007669"/>
    <property type="project" value="InterPro"/>
</dbReference>
<evidence type="ECO:0000259" key="8">
    <source>
        <dbReference type="Pfam" id="PF01619"/>
    </source>
</evidence>
<dbReference type="InterPro" id="IPR016163">
    <property type="entry name" value="Ald_DH_C"/>
</dbReference>
<dbReference type="InterPro" id="IPR025703">
    <property type="entry name" value="Bifunct_PutA"/>
</dbReference>
<dbReference type="Proteomes" id="UP000562027">
    <property type="component" value="Unassembled WGS sequence"/>
</dbReference>
<comment type="pathway">
    <text evidence="5">Amino-acid degradation; L-proline degradation into L-glutamate; L-glutamate from L-proline: step 1/2.</text>
</comment>
<reference evidence="10 11" key="1">
    <citation type="submission" date="2020-08" db="EMBL/GenBank/DDBJ databases">
        <title>Functional genomics of gut bacteria from endangered species of beetles.</title>
        <authorList>
            <person name="Carlos-Shanley C."/>
        </authorList>
    </citation>
    <scope>NUCLEOTIDE SEQUENCE [LARGE SCALE GENOMIC DNA]</scope>
    <source>
        <strain evidence="10 11">S00239</strain>
    </source>
</reference>
<keyword evidence="5" id="KW-0678">Repressor</keyword>
<keyword evidence="5" id="KW-0274">FAD</keyword>
<feature type="domain" description="Proline dehydrogenase" evidence="8">
    <location>
        <begin position="182"/>
        <end position="473"/>
    </location>
</feature>
<organism evidence="10 11">
    <name type="scientific">Roseateles oligotrophus</name>
    <dbReference type="NCBI Taxonomy" id="1769250"/>
    <lineage>
        <taxon>Bacteria</taxon>
        <taxon>Pseudomonadati</taxon>
        <taxon>Pseudomonadota</taxon>
        <taxon>Betaproteobacteria</taxon>
        <taxon>Burkholderiales</taxon>
        <taxon>Sphaerotilaceae</taxon>
        <taxon>Roseateles</taxon>
    </lineage>
</organism>
<keyword evidence="2 5" id="KW-0560">Oxidoreductase</keyword>
<comment type="cofactor">
    <cofactor evidence="5">
        <name>FAD</name>
        <dbReference type="ChEBI" id="CHEBI:57692"/>
    </cofactor>
</comment>
<dbReference type="Gene3D" id="1.20.5.460">
    <property type="entry name" value="Single helix bin"/>
    <property type="match status" value="1"/>
</dbReference>
<evidence type="ECO:0000259" key="9">
    <source>
        <dbReference type="Pfam" id="PF14850"/>
    </source>
</evidence>
<dbReference type="NCBIfam" id="TIGR01238">
    <property type="entry name" value="D1pyr5carbox3"/>
    <property type="match status" value="1"/>
</dbReference>
<dbReference type="SUPFAM" id="SSF81935">
    <property type="entry name" value="N-terminal domain of bifunctional PutA protein"/>
    <property type="match status" value="1"/>
</dbReference>
<keyword evidence="11" id="KW-1185">Reference proteome</keyword>
<dbReference type="PANTHER" id="PTHR42862:SF1">
    <property type="entry name" value="DELTA-1-PYRROLINE-5-CARBOXYLATE DEHYDROGENASE 2, ISOFORM A-RELATED"/>
    <property type="match status" value="1"/>
</dbReference>
<dbReference type="Pfam" id="PF01619">
    <property type="entry name" value="Pro_dh"/>
    <property type="match status" value="1"/>
</dbReference>
<evidence type="ECO:0000313" key="11">
    <source>
        <dbReference type="Proteomes" id="UP000562027"/>
    </source>
</evidence>
<dbReference type="InterPro" id="IPR029041">
    <property type="entry name" value="FAD-linked_oxidoreductase-like"/>
</dbReference>
<dbReference type="Pfam" id="PF14850">
    <property type="entry name" value="Pro_dh-DNA_bdg"/>
    <property type="match status" value="1"/>
</dbReference>
<comment type="similarity">
    <text evidence="5">In the C-terminal section; belongs to the aldehyde dehydrogenase family.</text>
</comment>
<comment type="function">
    <text evidence="5">Oxidizes proline to glutamate for use as a carbon and nitrogen source.</text>
</comment>
<dbReference type="Gene3D" id="3.20.20.220">
    <property type="match status" value="1"/>
</dbReference>
<proteinExistence type="inferred from homology"/>
<comment type="pathway">
    <text evidence="1 5">Amino-acid degradation; L-proline degradation into L-glutamate; L-glutamate from L-proline: step 2/2.</text>
</comment>
<evidence type="ECO:0000256" key="1">
    <source>
        <dbReference type="ARBA" id="ARBA00004786"/>
    </source>
</evidence>